<dbReference type="NCBIfam" id="TIGR00614">
    <property type="entry name" value="recQ_fam"/>
    <property type="match status" value="1"/>
</dbReference>
<proteinExistence type="inferred from homology"/>
<dbReference type="SMART" id="SM00956">
    <property type="entry name" value="RQC"/>
    <property type="match status" value="1"/>
</dbReference>
<dbReference type="Pfam" id="PF00271">
    <property type="entry name" value="Helicase_C"/>
    <property type="match status" value="1"/>
</dbReference>
<keyword evidence="11" id="KW-0238">DNA-binding</keyword>
<dbReference type="Pfam" id="PF00570">
    <property type="entry name" value="HRDC"/>
    <property type="match status" value="1"/>
</dbReference>
<evidence type="ECO:0000256" key="4">
    <source>
        <dbReference type="ARBA" id="ARBA00022723"/>
    </source>
</evidence>
<evidence type="ECO:0000256" key="1">
    <source>
        <dbReference type="ARBA" id="ARBA00001946"/>
    </source>
</evidence>
<comment type="catalytic activity">
    <reaction evidence="15">
        <text>Couples ATP hydrolysis with the unwinding of duplex DNA by translocating in the 3'-5' direction.</text>
        <dbReference type="EC" id="5.6.2.4"/>
    </reaction>
</comment>
<dbReference type="InterPro" id="IPR044876">
    <property type="entry name" value="HRDC_dom_sf"/>
</dbReference>
<dbReference type="InterPro" id="IPR004589">
    <property type="entry name" value="DNA_helicase_ATP-dep_RecQ"/>
</dbReference>
<dbReference type="FunFam" id="3.40.50.300:FF:000156">
    <property type="entry name" value="ATP-dependent DNA helicase recQ"/>
    <property type="match status" value="1"/>
</dbReference>
<evidence type="ECO:0000256" key="12">
    <source>
        <dbReference type="ARBA" id="ARBA00023172"/>
    </source>
</evidence>
<keyword evidence="21" id="KW-1185">Reference proteome</keyword>
<dbReference type="SMART" id="SM00487">
    <property type="entry name" value="DEXDc"/>
    <property type="match status" value="1"/>
</dbReference>
<dbReference type="Gene3D" id="3.40.50.300">
    <property type="entry name" value="P-loop containing nucleotide triphosphate hydrolases"/>
    <property type="match status" value="2"/>
</dbReference>
<organism evidence="20 21">
    <name type="scientific">Solimonas fluminis</name>
    <dbReference type="NCBI Taxonomy" id="2086571"/>
    <lineage>
        <taxon>Bacteria</taxon>
        <taxon>Pseudomonadati</taxon>
        <taxon>Pseudomonadota</taxon>
        <taxon>Gammaproteobacteria</taxon>
        <taxon>Nevskiales</taxon>
        <taxon>Nevskiaceae</taxon>
        <taxon>Solimonas</taxon>
    </lineage>
</organism>
<dbReference type="InterPro" id="IPR006293">
    <property type="entry name" value="DNA_helicase_ATP-dep_RecQ_bac"/>
</dbReference>
<dbReference type="SMART" id="SM00341">
    <property type="entry name" value="HRDC"/>
    <property type="match status" value="1"/>
</dbReference>
<dbReference type="PANTHER" id="PTHR13710">
    <property type="entry name" value="DNA HELICASE RECQ FAMILY MEMBER"/>
    <property type="match status" value="1"/>
</dbReference>
<keyword evidence="9" id="KW-0862">Zinc</keyword>
<dbReference type="CDD" id="cd17920">
    <property type="entry name" value="DEXHc_RecQ"/>
    <property type="match status" value="1"/>
</dbReference>
<keyword evidence="10" id="KW-0067">ATP-binding</keyword>
<evidence type="ECO:0000313" key="21">
    <source>
        <dbReference type="Proteomes" id="UP000238220"/>
    </source>
</evidence>
<gene>
    <name evidence="20" type="primary">recQ</name>
    <name evidence="20" type="ORF">C3942_00515</name>
</gene>
<dbReference type="GO" id="GO:0006310">
    <property type="term" value="P:DNA recombination"/>
    <property type="evidence" value="ECO:0007669"/>
    <property type="project" value="UniProtKB-UniRule"/>
</dbReference>
<dbReference type="Pfam" id="PF16124">
    <property type="entry name" value="RecQ_Zn_bind"/>
    <property type="match status" value="1"/>
</dbReference>
<dbReference type="FunFam" id="3.40.50.300:FF:000296">
    <property type="entry name" value="ATP-dependent DNA helicase RecQ"/>
    <property type="match status" value="1"/>
</dbReference>
<feature type="domain" description="HRDC" evidence="17">
    <location>
        <begin position="547"/>
        <end position="623"/>
    </location>
</feature>
<dbReference type="PROSITE" id="PS50967">
    <property type="entry name" value="HRDC"/>
    <property type="match status" value="1"/>
</dbReference>
<evidence type="ECO:0000256" key="16">
    <source>
        <dbReference type="NCBIfam" id="TIGR01389"/>
    </source>
</evidence>
<keyword evidence="5" id="KW-0547">Nucleotide-binding</keyword>
<dbReference type="Proteomes" id="UP000238220">
    <property type="component" value="Unassembled WGS sequence"/>
</dbReference>
<dbReference type="PROSITE" id="PS51192">
    <property type="entry name" value="HELICASE_ATP_BIND_1"/>
    <property type="match status" value="1"/>
</dbReference>
<evidence type="ECO:0000256" key="8">
    <source>
        <dbReference type="ARBA" id="ARBA00022806"/>
    </source>
</evidence>
<evidence type="ECO:0000259" key="18">
    <source>
        <dbReference type="PROSITE" id="PS51192"/>
    </source>
</evidence>
<sequence length="623" mass="69202">MTRMTDDLLPALKRHFGFDRFRPGQEAVVRDALAGRDLLAIMPTGGGKSLCFQLPALLQEGVMVVVSPLIALMQDQVRLLEDNGIAATFLNSTLGGIEAAQRIQALRRGEIRLLYLAPERLLSPGFVDSFLQPLQETVGISAFTIDEAHCVSEWGHDFRPEYRQLSRLREWFPDVPVLAFTATATQRVREDIARQLALRDPALHVASFNRPNLYYAVKPRSGRAFDELLGHIRYNKGSGIVYCLSRKRVDEIASDLQAEGVSALPYHAGLDAETRRENQDRYIRDDVQVMVATVAFGMGINKPDVRWVVHYDLPKTMEGYYQEAGRAGRDGEPASCILYFGMGDIRTAEFLIAQKVHPQTGDPLEDEQRIARQQLRQVLDYADSSECRRAVQLRYFGEPHPGQCGNCDNCLNPRPLQDWTLEARQMLSAVARLAQRRQRYGASTVIDILRGARTEKLVSSGLDSLSVYGIGSARSQEDWRALARSLLQQGLMEETHDGYPVLLLNAASWEVLKGERSVRMAAPAAVPKAAGRGRAARAAAAAGVEPDSEEDALFDALRALRKKIATAHGVPPYVVFNDASLRAMARQKPVDQDAFAAIPGVGAKKLEEYGWDFTALIREHVKP</sequence>
<dbReference type="InterPro" id="IPR010997">
    <property type="entry name" value="HRDC-like_sf"/>
</dbReference>
<dbReference type="Gene3D" id="1.10.10.10">
    <property type="entry name" value="Winged helix-like DNA-binding domain superfamily/Winged helix DNA-binding domain"/>
    <property type="match status" value="1"/>
</dbReference>
<dbReference type="GO" id="GO:0005524">
    <property type="term" value="F:ATP binding"/>
    <property type="evidence" value="ECO:0007669"/>
    <property type="project" value="UniProtKB-KW"/>
</dbReference>
<evidence type="ECO:0000256" key="7">
    <source>
        <dbReference type="ARBA" id="ARBA00022801"/>
    </source>
</evidence>
<dbReference type="EC" id="5.6.2.4" evidence="16"/>
<dbReference type="InterPro" id="IPR032284">
    <property type="entry name" value="RecQ_Zn-bd"/>
</dbReference>
<evidence type="ECO:0000256" key="11">
    <source>
        <dbReference type="ARBA" id="ARBA00023125"/>
    </source>
</evidence>
<evidence type="ECO:0000259" key="17">
    <source>
        <dbReference type="PROSITE" id="PS50967"/>
    </source>
</evidence>
<dbReference type="PANTHER" id="PTHR13710:SF105">
    <property type="entry name" value="ATP-DEPENDENT DNA HELICASE Q1"/>
    <property type="match status" value="1"/>
</dbReference>
<dbReference type="GO" id="GO:0046872">
    <property type="term" value="F:metal ion binding"/>
    <property type="evidence" value="ECO:0007669"/>
    <property type="project" value="UniProtKB-KW"/>
</dbReference>
<dbReference type="GO" id="GO:0043138">
    <property type="term" value="F:3'-5' DNA helicase activity"/>
    <property type="evidence" value="ECO:0007669"/>
    <property type="project" value="UniProtKB-EC"/>
</dbReference>
<dbReference type="InterPro" id="IPR002121">
    <property type="entry name" value="HRDC_dom"/>
</dbReference>
<dbReference type="SUPFAM" id="SSF52540">
    <property type="entry name" value="P-loop containing nucleoside triphosphate hydrolases"/>
    <property type="match status" value="2"/>
</dbReference>
<evidence type="ECO:0000256" key="5">
    <source>
        <dbReference type="ARBA" id="ARBA00022741"/>
    </source>
</evidence>
<protein>
    <recommendedName>
        <fullName evidence="16">DNA helicase RecQ</fullName>
        <ecNumber evidence="16">5.6.2.4</ecNumber>
    </recommendedName>
</protein>
<dbReference type="InterPro" id="IPR018982">
    <property type="entry name" value="RQC_domain"/>
</dbReference>
<comment type="cofactor">
    <cofactor evidence="1">
        <name>Mg(2+)</name>
        <dbReference type="ChEBI" id="CHEBI:18420"/>
    </cofactor>
</comment>
<dbReference type="AlphaFoldDB" id="A0A2S5TKC1"/>
<keyword evidence="13" id="KW-0234">DNA repair</keyword>
<comment type="similarity">
    <text evidence="3">Belongs to the helicase family. RecQ subfamily.</text>
</comment>
<evidence type="ECO:0000256" key="15">
    <source>
        <dbReference type="ARBA" id="ARBA00034617"/>
    </source>
</evidence>
<dbReference type="PROSITE" id="PS51194">
    <property type="entry name" value="HELICASE_CTER"/>
    <property type="match status" value="1"/>
</dbReference>
<evidence type="ECO:0000313" key="20">
    <source>
        <dbReference type="EMBL" id="PPE75413.1"/>
    </source>
</evidence>
<evidence type="ECO:0000256" key="14">
    <source>
        <dbReference type="ARBA" id="ARBA00023235"/>
    </source>
</evidence>
<dbReference type="InterPro" id="IPR036388">
    <property type="entry name" value="WH-like_DNA-bd_sf"/>
</dbReference>
<dbReference type="GO" id="GO:0003677">
    <property type="term" value="F:DNA binding"/>
    <property type="evidence" value="ECO:0007669"/>
    <property type="project" value="UniProtKB-KW"/>
</dbReference>
<evidence type="ECO:0000256" key="13">
    <source>
        <dbReference type="ARBA" id="ARBA00023204"/>
    </source>
</evidence>
<keyword evidence="14" id="KW-0413">Isomerase</keyword>
<dbReference type="InterPro" id="IPR014001">
    <property type="entry name" value="Helicase_ATP-bd"/>
</dbReference>
<dbReference type="GO" id="GO:0009432">
    <property type="term" value="P:SOS response"/>
    <property type="evidence" value="ECO:0007669"/>
    <property type="project" value="UniProtKB-UniRule"/>
</dbReference>
<evidence type="ECO:0000256" key="2">
    <source>
        <dbReference type="ARBA" id="ARBA00001947"/>
    </source>
</evidence>
<dbReference type="GO" id="GO:0016787">
    <property type="term" value="F:hydrolase activity"/>
    <property type="evidence" value="ECO:0007669"/>
    <property type="project" value="UniProtKB-KW"/>
</dbReference>
<dbReference type="GO" id="GO:0009378">
    <property type="term" value="F:four-way junction helicase activity"/>
    <property type="evidence" value="ECO:0007669"/>
    <property type="project" value="TreeGrafter"/>
</dbReference>
<dbReference type="NCBIfam" id="TIGR01389">
    <property type="entry name" value="recQ"/>
    <property type="match status" value="1"/>
</dbReference>
<feature type="domain" description="Helicase C-terminal" evidence="19">
    <location>
        <begin position="224"/>
        <end position="379"/>
    </location>
</feature>
<keyword evidence="4" id="KW-0479">Metal-binding</keyword>
<dbReference type="GO" id="GO:0006260">
    <property type="term" value="P:DNA replication"/>
    <property type="evidence" value="ECO:0007669"/>
    <property type="project" value="InterPro"/>
</dbReference>
<keyword evidence="7" id="KW-0378">Hydrolase</keyword>
<evidence type="ECO:0000256" key="3">
    <source>
        <dbReference type="ARBA" id="ARBA00005446"/>
    </source>
</evidence>
<comment type="cofactor">
    <cofactor evidence="2">
        <name>Zn(2+)</name>
        <dbReference type="ChEBI" id="CHEBI:29105"/>
    </cofactor>
</comment>
<comment type="caution">
    <text evidence="20">The sequence shown here is derived from an EMBL/GenBank/DDBJ whole genome shotgun (WGS) entry which is preliminary data.</text>
</comment>
<dbReference type="FunFam" id="1.10.150.80:FF:000002">
    <property type="entry name" value="ATP-dependent DNA helicase RecQ"/>
    <property type="match status" value="1"/>
</dbReference>
<evidence type="ECO:0000256" key="6">
    <source>
        <dbReference type="ARBA" id="ARBA00022763"/>
    </source>
</evidence>
<keyword evidence="12" id="KW-0233">DNA recombination</keyword>
<dbReference type="InterPro" id="IPR027417">
    <property type="entry name" value="P-loop_NTPase"/>
</dbReference>
<dbReference type="Pfam" id="PF00270">
    <property type="entry name" value="DEAD"/>
    <property type="match status" value="1"/>
</dbReference>
<keyword evidence="8 20" id="KW-0347">Helicase</keyword>
<feature type="domain" description="Helicase ATP-binding" evidence="18">
    <location>
        <begin position="29"/>
        <end position="202"/>
    </location>
</feature>
<accession>A0A2S5TKC1</accession>
<dbReference type="Gene3D" id="1.10.150.80">
    <property type="entry name" value="HRDC domain"/>
    <property type="match status" value="1"/>
</dbReference>
<dbReference type="InterPro" id="IPR011545">
    <property type="entry name" value="DEAD/DEAH_box_helicase_dom"/>
</dbReference>
<dbReference type="GO" id="GO:0005737">
    <property type="term" value="C:cytoplasm"/>
    <property type="evidence" value="ECO:0007669"/>
    <property type="project" value="TreeGrafter"/>
</dbReference>
<name>A0A2S5TKC1_9GAMM</name>
<dbReference type="OrthoDB" id="9760034at2"/>
<dbReference type="GO" id="GO:0006281">
    <property type="term" value="P:DNA repair"/>
    <property type="evidence" value="ECO:0007669"/>
    <property type="project" value="UniProtKB-KW"/>
</dbReference>
<dbReference type="GO" id="GO:0030894">
    <property type="term" value="C:replisome"/>
    <property type="evidence" value="ECO:0007669"/>
    <property type="project" value="TreeGrafter"/>
</dbReference>
<dbReference type="CDD" id="cd18794">
    <property type="entry name" value="SF2_C_RecQ"/>
    <property type="match status" value="1"/>
</dbReference>
<dbReference type="InterPro" id="IPR001650">
    <property type="entry name" value="Helicase_C-like"/>
</dbReference>
<keyword evidence="6" id="KW-0227">DNA damage</keyword>
<evidence type="ECO:0000256" key="9">
    <source>
        <dbReference type="ARBA" id="ARBA00022833"/>
    </source>
</evidence>
<dbReference type="Pfam" id="PF09382">
    <property type="entry name" value="RQC"/>
    <property type="match status" value="1"/>
</dbReference>
<evidence type="ECO:0000256" key="10">
    <source>
        <dbReference type="ARBA" id="ARBA00022840"/>
    </source>
</evidence>
<dbReference type="SUPFAM" id="SSF47819">
    <property type="entry name" value="HRDC-like"/>
    <property type="match status" value="1"/>
</dbReference>
<evidence type="ECO:0000259" key="19">
    <source>
        <dbReference type="PROSITE" id="PS51194"/>
    </source>
</evidence>
<dbReference type="GO" id="GO:0043590">
    <property type="term" value="C:bacterial nucleoid"/>
    <property type="evidence" value="ECO:0007669"/>
    <property type="project" value="TreeGrafter"/>
</dbReference>
<dbReference type="EMBL" id="PSNW01000001">
    <property type="protein sequence ID" value="PPE75413.1"/>
    <property type="molecule type" value="Genomic_DNA"/>
</dbReference>
<reference evidence="20 21" key="1">
    <citation type="submission" date="2018-02" db="EMBL/GenBank/DDBJ databases">
        <title>Genome sequencing of Solimonas sp. HR-BB.</title>
        <authorList>
            <person name="Lee Y."/>
            <person name="Jeon C.O."/>
        </authorList>
    </citation>
    <scope>NUCLEOTIDE SEQUENCE [LARGE SCALE GENOMIC DNA]</scope>
    <source>
        <strain evidence="20 21">HR-BB</strain>
    </source>
</reference>
<dbReference type="SMART" id="SM00490">
    <property type="entry name" value="HELICc"/>
    <property type="match status" value="1"/>
</dbReference>